<comment type="caution">
    <text evidence="3">The sequence shown here is derived from an EMBL/GenBank/DDBJ whole genome shotgun (WGS) entry which is preliminary data.</text>
</comment>
<dbReference type="EMBL" id="WIVX01000045">
    <property type="protein sequence ID" value="MQU31989.1"/>
    <property type="molecule type" value="Genomic_DNA"/>
</dbReference>
<dbReference type="AlphaFoldDB" id="A0A7X1Y7F8"/>
<name>A0A7X1Y7F8_9PSED</name>
<evidence type="ECO:0000313" key="4">
    <source>
        <dbReference type="Proteomes" id="UP000447574"/>
    </source>
</evidence>
<dbReference type="Proteomes" id="UP000470186">
    <property type="component" value="Unassembled WGS sequence"/>
</dbReference>
<reference evidence="4 5" key="1">
    <citation type="submission" date="2019-10" db="EMBL/GenBank/DDBJ databases">
        <title>Evaluation of single-gene subtyping targets for Pseudomonas.</title>
        <authorList>
            <person name="Reichler S.J."/>
            <person name="Orsi R.H."/>
            <person name="Wiedmann M."/>
            <person name="Martin N.H."/>
            <person name="Murphy S.I."/>
        </authorList>
    </citation>
    <scope>NUCLEOTIDE SEQUENCE [LARGE SCALE GENOMIC DNA]</scope>
    <source>
        <strain evidence="3 5">FSL R10-2107</strain>
        <strain evidence="1 4">FSL R10-2932</strain>
        <strain evidence="2 6">FSL R10-3254</strain>
    </source>
</reference>
<proteinExistence type="predicted"/>
<accession>A0A7X1Y7F8</accession>
<protein>
    <submittedName>
        <fullName evidence="3">Uncharacterized protein</fullName>
    </submittedName>
</protein>
<dbReference type="EMBL" id="WIWI01000025">
    <property type="protein sequence ID" value="MQT89673.1"/>
    <property type="molecule type" value="Genomic_DNA"/>
</dbReference>
<dbReference type="Proteomes" id="UP000489190">
    <property type="component" value="Unassembled WGS sequence"/>
</dbReference>
<evidence type="ECO:0000313" key="2">
    <source>
        <dbReference type="EMBL" id="MQT89673.1"/>
    </source>
</evidence>
<evidence type="ECO:0000313" key="3">
    <source>
        <dbReference type="EMBL" id="MQU31989.1"/>
    </source>
</evidence>
<evidence type="ECO:0000313" key="6">
    <source>
        <dbReference type="Proteomes" id="UP000489190"/>
    </source>
</evidence>
<gene>
    <name evidence="3" type="ORF">GHO30_11390</name>
    <name evidence="1" type="ORF">GHO37_02865</name>
    <name evidence="2" type="ORF">GHO39_11075</name>
</gene>
<sequence>MNQIHPNFDDVPEIKHPYADYSLTDALHLATGHRNLCLKPAPTTLEEAREVVKEMEVRCGFNWITGKTALDVLDAAIDGRDLTQSSRMIFRESNMKGDQK</sequence>
<evidence type="ECO:0000313" key="5">
    <source>
        <dbReference type="Proteomes" id="UP000470186"/>
    </source>
</evidence>
<organism evidence="3 5">
    <name type="scientific">Pseudomonas helleri</name>
    <dbReference type="NCBI Taxonomy" id="1608996"/>
    <lineage>
        <taxon>Bacteria</taxon>
        <taxon>Pseudomonadati</taxon>
        <taxon>Pseudomonadota</taxon>
        <taxon>Gammaproteobacteria</taxon>
        <taxon>Pseudomonadales</taxon>
        <taxon>Pseudomonadaceae</taxon>
        <taxon>Pseudomonas</taxon>
    </lineage>
</organism>
<keyword evidence="5" id="KW-1185">Reference proteome</keyword>
<dbReference type="EMBL" id="WIWF01000007">
    <property type="protein sequence ID" value="MQT73254.1"/>
    <property type="molecule type" value="Genomic_DNA"/>
</dbReference>
<dbReference type="Proteomes" id="UP000447574">
    <property type="component" value="Unassembled WGS sequence"/>
</dbReference>
<dbReference type="RefSeq" id="WP_178118225.1">
    <property type="nucleotide sequence ID" value="NZ_JBQEGM010000063.1"/>
</dbReference>
<evidence type="ECO:0000313" key="1">
    <source>
        <dbReference type="EMBL" id="MQT73254.1"/>
    </source>
</evidence>